<reference evidence="2" key="1">
    <citation type="submission" date="2016-12" db="EMBL/GenBank/DDBJ databases">
        <authorList>
            <person name="Gaudriault S."/>
        </authorList>
    </citation>
    <scope>NUCLEOTIDE SEQUENCE [LARGE SCALE GENOMIC DNA]</scope>
    <source>
        <strain evidence="2">HGB1681 (deposited as PTA-6826 in the American Type Culture Collection)</strain>
    </source>
</reference>
<organism evidence="1 2">
    <name type="scientific">Xenorhabdus innexi</name>
    <dbReference type="NCBI Taxonomy" id="290109"/>
    <lineage>
        <taxon>Bacteria</taxon>
        <taxon>Pseudomonadati</taxon>
        <taxon>Pseudomonadota</taxon>
        <taxon>Gammaproteobacteria</taxon>
        <taxon>Enterobacterales</taxon>
        <taxon>Morganellaceae</taxon>
        <taxon>Xenorhabdus</taxon>
    </lineage>
</organism>
<evidence type="ECO:0000313" key="2">
    <source>
        <dbReference type="Proteomes" id="UP000196435"/>
    </source>
</evidence>
<proteinExistence type="predicted"/>
<dbReference type="Proteomes" id="UP000196435">
    <property type="component" value="Unassembled WGS sequence"/>
</dbReference>
<evidence type="ECO:0000313" key="1">
    <source>
        <dbReference type="EMBL" id="SIP74353.1"/>
    </source>
</evidence>
<dbReference type="EMBL" id="FTLG01000204">
    <property type="protein sequence ID" value="SIP74353.1"/>
    <property type="molecule type" value="Genomic_DNA"/>
</dbReference>
<dbReference type="AlphaFoldDB" id="A0A1N6MZQ9"/>
<accession>A0A1N6MZQ9</accession>
<name>A0A1N6MZQ9_9GAMM</name>
<protein>
    <submittedName>
        <fullName evidence="1">Uncharacterized protein</fullName>
    </submittedName>
</protein>
<gene>
    <name evidence="1" type="ORF">XIS1_600119</name>
</gene>
<sequence length="43" mass="4975">MNNLIIISFFDNQLSIVGHGFPASLFLCFQWKICTLMVIKKSR</sequence>